<dbReference type="InterPro" id="IPR011530">
    <property type="entry name" value="rRNA_adenine_dimethylase"/>
</dbReference>
<feature type="domain" description="Ribosomal RNA adenine methylase transferase N-terminal" evidence="9">
    <location>
        <begin position="32"/>
        <end position="202"/>
    </location>
</feature>
<comment type="subcellular location">
    <subcellularLocation>
        <location evidence="7">Cytoplasm</location>
    </subcellularLocation>
</comment>
<evidence type="ECO:0000256" key="4">
    <source>
        <dbReference type="ARBA" id="ARBA00022679"/>
    </source>
</evidence>
<keyword evidence="3 7" id="KW-0489">Methyltransferase</keyword>
<dbReference type="OrthoDB" id="9814755at2"/>
<evidence type="ECO:0000256" key="2">
    <source>
        <dbReference type="ARBA" id="ARBA00022552"/>
    </source>
</evidence>
<keyword evidence="5 7" id="KW-0949">S-adenosyl-L-methionine</keyword>
<dbReference type="InterPro" id="IPR029063">
    <property type="entry name" value="SAM-dependent_MTases_sf"/>
</dbReference>
<evidence type="ECO:0000256" key="1">
    <source>
        <dbReference type="ARBA" id="ARBA00022490"/>
    </source>
</evidence>
<protein>
    <recommendedName>
        <fullName evidence="7">Ribosomal RNA small subunit methyltransferase A</fullName>
        <ecNumber evidence="7">2.1.1.182</ecNumber>
    </recommendedName>
    <alternativeName>
        <fullName evidence="7">16S rRNA (adenine(1518)-N(6)/adenine(1519)-N(6))-dimethyltransferase</fullName>
    </alternativeName>
    <alternativeName>
        <fullName evidence="7">16S rRNA dimethyladenosine transferase</fullName>
    </alternativeName>
    <alternativeName>
        <fullName evidence="7">16S rRNA dimethylase</fullName>
    </alternativeName>
    <alternativeName>
        <fullName evidence="7">S-adenosylmethionine-6-N', N'-adenosyl(rRNA) dimethyltransferase</fullName>
    </alternativeName>
</protein>
<evidence type="ECO:0000256" key="3">
    <source>
        <dbReference type="ARBA" id="ARBA00022603"/>
    </source>
</evidence>
<dbReference type="AlphaFoldDB" id="G7W7D3"/>
<dbReference type="PANTHER" id="PTHR11727:SF7">
    <property type="entry name" value="DIMETHYLADENOSINE TRANSFERASE-RELATED"/>
    <property type="match status" value="1"/>
</dbReference>
<name>G7W7D3_DESOD</name>
<dbReference type="STRING" id="768706.Desor_0046"/>
<accession>G7W7D3</accession>
<reference evidence="10 11" key="2">
    <citation type="journal article" date="2012" name="J. Bacteriol.">
        <title>Complete genome sequences of Desulfosporosinus orientis DSM765T, Desulfosporosinus youngiae DSM17734T, Desulfosporosinus meridiei DSM13257T, and Desulfosporosinus acidiphilus DSM22704T.</title>
        <authorList>
            <person name="Pester M."/>
            <person name="Brambilla E."/>
            <person name="Alazard D."/>
            <person name="Rattei T."/>
            <person name="Weinmaier T."/>
            <person name="Han J."/>
            <person name="Lucas S."/>
            <person name="Lapidus A."/>
            <person name="Cheng J.F."/>
            <person name="Goodwin L."/>
            <person name="Pitluck S."/>
            <person name="Peters L."/>
            <person name="Ovchinnikova G."/>
            <person name="Teshima H."/>
            <person name="Detter J.C."/>
            <person name="Han C.S."/>
            <person name="Tapia R."/>
            <person name="Land M.L."/>
            <person name="Hauser L."/>
            <person name="Kyrpides N.C."/>
            <person name="Ivanova N.N."/>
            <person name="Pagani I."/>
            <person name="Huntmann M."/>
            <person name="Wei C.L."/>
            <person name="Davenport K.W."/>
            <person name="Daligault H."/>
            <person name="Chain P.S."/>
            <person name="Chen A."/>
            <person name="Mavromatis K."/>
            <person name="Markowitz V."/>
            <person name="Szeto E."/>
            <person name="Mikhailova N."/>
            <person name="Pati A."/>
            <person name="Wagner M."/>
            <person name="Woyke T."/>
            <person name="Ollivier B."/>
            <person name="Klenk H.P."/>
            <person name="Spring S."/>
            <person name="Loy A."/>
        </authorList>
    </citation>
    <scope>NUCLEOTIDE SEQUENCE [LARGE SCALE GENOMIC DNA]</scope>
    <source>
        <strain evidence="11">ATCC 19365 / DSM 765 / NCIMB 8382 / VKM B-1628</strain>
    </source>
</reference>
<evidence type="ECO:0000313" key="10">
    <source>
        <dbReference type="EMBL" id="AET65804.1"/>
    </source>
</evidence>
<comment type="function">
    <text evidence="7">Specifically dimethylates two adjacent adenosines (A1518 and A1519) in the loop of a conserved hairpin near the 3'-end of 16S rRNA in the 30S particle. May play a critical role in biogenesis of 30S subunits.</text>
</comment>
<dbReference type="PROSITE" id="PS01131">
    <property type="entry name" value="RRNA_A_DIMETH"/>
    <property type="match status" value="1"/>
</dbReference>
<dbReference type="GO" id="GO:0005829">
    <property type="term" value="C:cytosol"/>
    <property type="evidence" value="ECO:0007669"/>
    <property type="project" value="TreeGrafter"/>
</dbReference>
<dbReference type="InterPro" id="IPR001737">
    <property type="entry name" value="KsgA/Erm"/>
</dbReference>
<dbReference type="RefSeq" id="WP_014182634.1">
    <property type="nucleotide sequence ID" value="NC_016584.1"/>
</dbReference>
<dbReference type="InterPro" id="IPR023165">
    <property type="entry name" value="rRNA_Ade_diMease-like_C"/>
</dbReference>
<keyword evidence="4 7" id="KW-0808">Transferase</keyword>
<reference evidence="11" key="1">
    <citation type="submission" date="2011-11" db="EMBL/GenBank/DDBJ databases">
        <title>Complete sequence of Desulfosporosinus orientis DSM 765.</title>
        <authorList>
            <person name="Lucas S."/>
            <person name="Han J."/>
            <person name="Lapidus A."/>
            <person name="Cheng J.-F."/>
            <person name="Goodwin L."/>
            <person name="Pitluck S."/>
            <person name="Peters L."/>
            <person name="Ovchinnikova G."/>
            <person name="Teshima H."/>
            <person name="Detter J.C."/>
            <person name="Han C."/>
            <person name="Tapia R."/>
            <person name="Land M."/>
            <person name="Hauser L."/>
            <person name="Kyrpides N."/>
            <person name="Ivanova N."/>
            <person name="Pagani I."/>
            <person name="Pester M."/>
            <person name="Spring S."/>
            <person name="Ollivier B."/>
            <person name="Rattei T."/>
            <person name="Klenk H.-P."/>
            <person name="Wagner M."/>
            <person name="Loy A."/>
            <person name="Woyke T."/>
        </authorList>
    </citation>
    <scope>NUCLEOTIDE SEQUENCE [LARGE SCALE GENOMIC DNA]</scope>
    <source>
        <strain evidence="11">ATCC 19365 / DSM 765 / NCIMB 8382 / VKM B-1628</strain>
    </source>
</reference>
<feature type="binding site" evidence="7 8">
    <location>
        <position position="117"/>
    </location>
    <ligand>
        <name>S-adenosyl-L-methionine</name>
        <dbReference type="ChEBI" id="CHEBI:59789"/>
    </ligand>
</feature>
<proteinExistence type="inferred from homology"/>
<dbReference type="NCBIfam" id="TIGR00755">
    <property type="entry name" value="ksgA"/>
    <property type="match status" value="1"/>
</dbReference>
<feature type="binding site" evidence="7 8">
    <location>
        <position position="25"/>
    </location>
    <ligand>
        <name>S-adenosyl-L-methionine</name>
        <dbReference type="ChEBI" id="CHEBI:59789"/>
    </ligand>
</feature>
<sequence length="280" mass="31437">MEKAADYTQRLLKIGARAYKSMGQNFLISDEVIESIVSASKLQPGVPLVEIGPGLGVLTRMLALNVPKMWAVELDNHKISLLKRELEGLPVEIVHQDALKLDLKDLWGEKKGYLVGNLPYYITSPLIMHFLEQEDCLSGMTIMVQKEVADRIAALPGSKAYGILSIAVQISAMVTKIRDVSPKEFWPAPKVTSAVIRLDLRPYPEFEVDKRDFFRVVKAAFSQRRKTLGNSLAGGLGLKKEEVIKRMEESGISYTRRAESLSIEEFQVLTKAFKQLFLEK</sequence>
<keyword evidence="1 7" id="KW-0963">Cytoplasm</keyword>
<dbReference type="HAMAP" id="MF_00607">
    <property type="entry name" value="16SrRNA_methyltr_A"/>
    <property type="match status" value="1"/>
</dbReference>
<dbReference type="InterPro" id="IPR020596">
    <property type="entry name" value="rRNA_Ade_Mease_Trfase_CS"/>
</dbReference>
<comment type="similarity">
    <text evidence="7">Belongs to the class I-like SAM-binding methyltransferase superfamily. rRNA adenine N(6)-methyltransferase family. RsmA subfamily.</text>
</comment>
<dbReference type="SUPFAM" id="SSF53335">
    <property type="entry name" value="S-adenosyl-L-methionine-dependent methyltransferases"/>
    <property type="match status" value="1"/>
</dbReference>
<organism evidence="10 11">
    <name type="scientific">Desulfosporosinus orientis (strain ATCC 19365 / DSM 765 / NCIMB 8382 / VKM B-1628 / Singapore I)</name>
    <name type="common">Desulfotomaculum orientis</name>
    <dbReference type="NCBI Taxonomy" id="768706"/>
    <lineage>
        <taxon>Bacteria</taxon>
        <taxon>Bacillati</taxon>
        <taxon>Bacillota</taxon>
        <taxon>Clostridia</taxon>
        <taxon>Eubacteriales</taxon>
        <taxon>Desulfitobacteriaceae</taxon>
        <taxon>Desulfosporosinus</taxon>
    </lineage>
</organism>
<dbReference type="HOGENOM" id="CLU_041220_0_1_9"/>
<evidence type="ECO:0000256" key="5">
    <source>
        <dbReference type="ARBA" id="ARBA00022691"/>
    </source>
</evidence>
<dbReference type="EC" id="2.1.1.182" evidence="7"/>
<dbReference type="PANTHER" id="PTHR11727">
    <property type="entry name" value="DIMETHYLADENOSINE TRANSFERASE"/>
    <property type="match status" value="1"/>
</dbReference>
<dbReference type="eggNOG" id="COG0030">
    <property type="taxonomic scope" value="Bacteria"/>
</dbReference>
<dbReference type="InterPro" id="IPR020598">
    <property type="entry name" value="rRNA_Ade_methylase_Trfase_N"/>
</dbReference>
<keyword evidence="11" id="KW-1185">Reference proteome</keyword>
<dbReference type="GO" id="GO:0003723">
    <property type="term" value="F:RNA binding"/>
    <property type="evidence" value="ECO:0007669"/>
    <property type="project" value="UniProtKB-UniRule"/>
</dbReference>
<feature type="binding site" evidence="7 8">
    <location>
        <position position="52"/>
    </location>
    <ligand>
        <name>S-adenosyl-L-methionine</name>
        <dbReference type="ChEBI" id="CHEBI:59789"/>
    </ligand>
</feature>
<dbReference type="KEGG" id="dor:Desor_0046"/>
<evidence type="ECO:0000256" key="7">
    <source>
        <dbReference type="HAMAP-Rule" id="MF_00607"/>
    </source>
</evidence>
<evidence type="ECO:0000259" key="9">
    <source>
        <dbReference type="SMART" id="SM00650"/>
    </source>
</evidence>
<dbReference type="EMBL" id="CP003108">
    <property type="protein sequence ID" value="AET65804.1"/>
    <property type="molecule type" value="Genomic_DNA"/>
</dbReference>
<feature type="binding site" evidence="7 8">
    <location>
        <position position="97"/>
    </location>
    <ligand>
        <name>S-adenosyl-L-methionine</name>
        <dbReference type="ChEBI" id="CHEBI:59789"/>
    </ligand>
</feature>
<evidence type="ECO:0000256" key="6">
    <source>
        <dbReference type="ARBA" id="ARBA00022884"/>
    </source>
</evidence>
<keyword evidence="2 7" id="KW-0698">rRNA processing</keyword>
<dbReference type="GO" id="GO:0052908">
    <property type="term" value="F:16S rRNA (adenine(1518)-N(6)/adenine(1519)-N(6))-dimethyltransferase activity"/>
    <property type="evidence" value="ECO:0007669"/>
    <property type="project" value="UniProtKB-EC"/>
</dbReference>
<feature type="binding site" evidence="7 8">
    <location>
        <position position="73"/>
    </location>
    <ligand>
        <name>S-adenosyl-L-methionine</name>
        <dbReference type="ChEBI" id="CHEBI:59789"/>
    </ligand>
</feature>
<dbReference type="SMART" id="SM00650">
    <property type="entry name" value="rADc"/>
    <property type="match status" value="1"/>
</dbReference>
<dbReference type="Gene3D" id="1.10.8.100">
    <property type="entry name" value="Ribosomal RNA adenine dimethylase-like, domain 2"/>
    <property type="match status" value="1"/>
</dbReference>
<gene>
    <name evidence="7" type="primary">rsmA</name>
    <name evidence="7" type="synonym">ksgA</name>
    <name evidence="10" type="ordered locus">Desor_0046</name>
</gene>
<comment type="catalytic activity">
    <reaction evidence="7">
        <text>adenosine(1518)/adenosine(1519) in 16S rRNA + 4 S-adenosyl-L-methionine = N(6)-dimethyladenosine(1518)/N(6)-dimethyladenosine(1519) in 16S rRNA + 4 S-adenosyl-L-homocysteine + 4 H(+)</text>
        <dbReference type="Rhea" id="RHEA:19609"/>
        <dbReference type="Rhea" id="RHEA-COMP:10232"/>
        <dbReference type="Rhea" id="RHEA-COMP:10233"/>
        <dbReference type="ChEBI" id="CHEBI:15378"/>
        <dbReference type="ChEBI" id="CHEBI:57856"/>
        <dbReference type="ChEBI" id="CHEBI:59789"/>
        <dbReference type="ChEBI" id="CHEBI:74411"/>
        <dbReference type="ChEBI" id="CHEBI:74493"/>
        <dbReference type="EC" id="2.1.1.182"/>
    </reaction>
</comment>
<dbReference type="PROSITE" id="PS51689">
    <property type="entry name" value="SAM_RNA_A_N6_MT"/>
    <property type="match status" value="1"/>
</dbReference>
<feature type="binding site" evidence="7 8">
    <location>
        <position position="27"/>
    </location>
    <ligand>
        <name>S-adenosyl-L-methionine</name>
        <dbReference type="ChEBI" id="CHEBI:59789"/>
    </ligand>
</feature>
<dbReference type="PATRIC" id="fig|768706.3.peg.41"/>
<dbReference type="Proteomes" id="UP000006346">
    <property type="component" value="Chromosome"/>
</dbReference>
<keyword evidence="6 7" id="KW-0694">RNA-binding</keyword>
<evidence type="ECO:0000313" key="11">
    <source>
        <dbReference type="Proteomes" id="UP000006346"/>
    </source>
</evidence>
<dbReference type="Pfam" id="PF00398">
    <property type="entry name" value="RrnaAD"/>
    <property type="match status" value="1"/>
</dbReference>
<evidence type="ECO:0000256" key="8">
    <source>
        <dbReference type="PROSITE-ProRule" id="PRU01026"/>
    </source>
</evidence>
<dbReference type="Gene3D" id="3.40.50.150">
    <property type="entry name" value="Vaccinia Virus protein VP39"/>
    <property type="match status" value="1"/>
</dbReference>